<dbReference type="GO" id="GO:0005507">
    <property type="term" value="F:copper ion binding"/>
    <property type="evidence" value="ECO:0007669"/>
    <property type="project" value="UniProtKB-UniRule"/>
</dbReference>
<name>A0A564G307_9HYPH</name>
<feature type="binding site" evidence="9">
    <location>
        <position position="69"/>
    </location>
    <ligand>
        <name>Cu cation</name>
        <dbReference type="ChEBI" id="CHEBI:23378"/>
    </ligand>
</feature>
<keyword evidence="10" id="KW-0732">Signal</keyword>
<protein>
    <recommendedName>
        <fullName evidence="2 8">Pseudoazurin</fullName>
    </recommendedName>
</protein>
<organism evidence="13 14">
    <name type="scientific">Methylobacterium dankookense</name>
    <dbReference type="NCBI Taxonomy" id="560405"/>
    <lineage>
        <taxon>Bacteria</taxon>
        <taxon>Pseudomonadati</taxon>
        <taxon>Pseudomonadota</taxon>
        <taxon>Alphaproteobacteria</taxon>
        <taxon>Hyphomicrobiales</taxon>
        <taxon>Methylobacteriaceae</taxon>
        <taxon>Methylobacterium</taxon>
    </lineage>
</organism>
<feature type="chain" id="PRO_5021849209" description="Pseudoazurin" evidence="10">
    <location>
        <begin position="26"/>
        <end position="152"/>
    </location>
</feature>
<dbReference type="InterPro" id="IPR001235">
    <property type="entry name" value="Copper_blue_Plastocyanin"/>
</dbReference>
<dbReference type="AlphaFoldDB" id="A0A564G307"/>
<dbReference type="CDD" id="cd04218">
    <property type="entry name" value="Pseudoazurin"/>
    <property type="match status" value="1"/>
</dbReference>
<evidence type="ECO:0000259" key="11">
    <source>
        <dbReference type="Pfam" id="PF00127"/>
    </source>
</evidence>
<dbReference type="NCBIfam" id="TIGR02375">
    <property type="entry name" value="pseudoazurin"/>
    <property type="match status" value="1"/>
</dbReference>
<evidence type="ECO:0000256" key="5">
    <source>
        <dbReference type="ARBA" id="ARBA00022764"/>
    </source>
</evidence>
<feature type="binding site" evidence="9">
    <location>
        <position position="115"/>
    </location>
    <ligand>
        <name>Cu cation</name>
        <dbReference type="ChEBI" id="CHEBI:23378"/>
    </ligand>
</feature>
<evidence type="ECO:0000313" key="15">
    <source>
        <dbReference type="Proteomes" id="UP001055303"/>
    </source>
</evidence>
<dbReference type="SUPFAM" id="SSF49503">
    <property type="entry name" value="Cupredoxins"/>
    <property type="match status" value="1"/>
</dbReference>
<evidence type="ECO:0000256" key="6">
    <source>
        <dbReference type="ARBA" id="ARBA00022982"/>
    </source>
</evidence>
<dbReference type="Proteomes" id="UP001055303">
    <property type="component" value="Unassembled WGS sequence"/>
</dbReference>
<dbReference type="RefSeq" id="WP_144767200.1">
    <property type="nucleotide sequence ID" value="NZ_BPQI01000077.1"/>
</dbReference>
<evidence type="ECO:0000313" key="12">
    <source>
        <dbReference type="EMBL" id="GJD56916.1"/>
    </source>
</evidence>
<evidence type="ECO:0000313" key="14">
    <source>
        <dbReference type="Proteomes" id="UP000401717"/>
    </source>
</evidence>
<feature type="domain" description="Blue (type 1) copper" evidence="11">
    <location>
        <begin position="36"/>
        <end position="121"/>
    </location>
</feature>
<evidence type="ECO:0000256" key="9">
    <source>
        <dbReference type="PIRSR" id="PIRSR602386-1"/>
    </source>
</evidence>
<dbReference type="PRINTS" id="PR00156">
    <property type="entry name" value="COPPERBLUE"/>
</dbReference>
<keyword evidence="7 9" id="KW-0186">Copper</keyword>
<dbReference type="InterPro" id="IPR000923">
    <property type="entry name" value="BlueCu_1"/>
</dbReference>
<dbReference type="InterPro" id="IPR002386">
    <property type="entry name" value="Amicyanin/Pseudoazurin"/>
</dbReference>
<evidence type="ECO:0000256" key="1">
    <source>
        <dbReference type="ARBA" id="ARBA00004418"/>
    </source>
</evidence>
<evidence type="ECO:0000256" key="8">
    <source>
        <dbReference type="NCBIfam" id="TIGR02375"/>
    </source>
</evidence>
<sequence>MIGLVKNHASGLVAALLLASVGAVADARAAEIVVKTLNSGPGGAMVFDPAFVKLAPGDTIKLVPTDKGHNIETIKGMAPEGAPVVKTVVGKEETLSFDKPGIYGFKCSPHYLMGMVALVVVGDDTSNLEAAKAVQHGKLAQKRFDPLFAQVQ</sequence>
<dbReference type="GO" id="GO:0009055">
    <property type="term" value="F:electron transfer activity"/>
    <property type="evidence" value="ECO:0007669"/>
    <property type="project" value="InterPro"/>
</dbReference>
<dbReference type="Proteomes" id="UP000401717">
    <property type="component" value="Unassembled WGS sequence"/>
</dbReference>
<evidence type="ECO:0000256" key="2">
    <source>
        <dbReference type="ARBA" id="ARBA00016984"/>
    </source>
</evidence>
<keyword evidence="5" id="KW-0574">Periplasm</keyword>
<keyword evidence="3" id="KW-0813">Transport</keyword>
<reference evidence="13 14" key="1">
    <citation type="submission" date="2019-06" db="EMBL/GenBank/DDBJ databases">
        <authorList>
            <person name="Rodrigo-Torres L."/>
            <person name="Arahal R. D."/>
            <person name="Lucena T."/>
        </authorList>
    </citation>
    <scope>NUCLEOTIDE SEQUENCE [LARGE SCALE GENOMIC DNA]</scope>
    <source>
        <strain evidence="13 14">SW08-7</strain>
    </source>
</reference>
<feature type="binding site" evidence="9">
    <location>
        <position position="107"/>
    </location>
    <ligand>
        <name>Cu cation</name>
        <dbReference type="ChEBI" id="CHEBI:23378"/>
    </ligand>
</feature>
<feature type="signal peptide" evidence="10">
    <location>
        <begin position="1"/>
        <end position="25"/>
    </location>
</feature>
<gene>
    <name evidence="12" type="ORF">IFDJLNFL_2814</name>
    <name evidence="13" type="ORF">MTDSW087_04609</name>
</gene>
<keyword evidence="6" id="KW-0249">Electron transport</keyword>
<dbReference type="PROSITE" id="PS00196">
    <property type="entry name" value="COPPER_BLUE"/>
    <property type="match status" value="1"/>
</dbReference>
<feature type="binding site" evidence="9">
    <location>
        <position position="110"/>
    </location>
    <ligand>
        <name>Cu cation</name>
        <dbReference type="ChEBI" id="CHEBI:23378"/>
    </ligand>
</feature>
<dbReference type="OrthoDB" id="7510199at2"/>
<reference evidence="12" key="2">
    <citation type="journal article" date="2021" name="Front. Microbiol.">
        <title>Comprehensive Comparative Genomics and Phenotyping of Methylobacterium Species.</title>
        <authorList>
            <person name="Alessa O."/>
            <person name="Ogura Y."/>
            <person name="Fujitani Y."/>
            <person name="Takami H."/>
            <person name="Hayashi T."/>
            <person name="Sahin N."/>
            <person name="Tani A."/>
        </authorList>
    </citation>
    <scope>NUCLEOTIDE SEQUENCE</scope>
    <source>
        <strain evidence="12">DSM 22415</strain>
    </source>
</reference>
<dbReference type="GO" id="GO:0042597">
    <property type="term" value="C:periplasmic space"/>
    <property type="evidence" value="ECO:0007669"/>
    <property type="project" value="UniProtKB-SubCell"/>
</dbReference>
<evidence type="ECO:0000256" key="7">
    <source>
        <dbReference type="ARBA" id="ARBA00023008"/>
    </source>
</evidence>
<dbReference type="InterPro" id="IPR028871">
    <property type="entry name" value="BlueCu_1_BS"/>
</dbReference>
<dbReference type="Gene3D" id="2.60.40.420">
    <property type="entry name" value="Cupredoxins - blue copper proteins"/>
    <property type="match status" value="1"/>
</dbReference>
<evidence type="ECO:0000256" key="10">
    <source>
        <dbReference type="SAM" id="SignalP"/>
    </source>
</evidence>
<dbReference type="InterPro" id="IPR008972">
    <property type="entry name" value="Cupredoxin"/>
</dbReference>
<evidence type="ECO:0000256" key="3">
    <source>
        <dbReference type="ARBA" id="ARBA00022448"/>
    </source>
</evidence>
<dbReference type="PRINTS" id="PR00155">
    <property type="entry name" value="AMICYANIN"/>
</dbReference>
<keyword evidence="15" id="KW-1185">Reference proteome</keyword>
<proteinExistence type="predicted"/>
<comment type="subcellular location">
    <subcellularLocation>
        <location evidence="1">Periplasm</location>
    </subcellularLocation>
</comment>
<evidence type="ECO:0000256" key="4">
    <source>
        <dbReference type="ARBA" id="ARBA00022723"/>
    </source>
</evidence>
<dbReference type="EMBL" id="CABFVH010000041">
    <property type="protein sequence ID" value="VUF14883.1"/>
    <property type="molecule type" value="Genomic_DNA"/>
</dbReference>
<dbReference type="InterPro" id="IPR012745">
    <property type="entry name" value="Pseudoazurin"/>
</dbReference>
<dbReference type="Pfam" id="PF00127">
    <property type="entry name" value="Copper-bind"/>
    <property type="match status" value="1"/>
</dbReference>
<evidence type="ECO:0000313" key="13">
    <source>
        <dbReference type="EMBL" id="VUF14883.1"/>
    </source>
</evidence>
<reference evidence="12" key="3">
    <citation type="submission" date="2021-08" db="EMBL/GenBank/DDBJ databases">
        <authorList>
            <person name="Tani A."/>
            <person name="Ola A."/>
            <person name="Ogura Y."/>
            <person name="Katsura K."/>
            <person name="Hayashi T."/>
        </authorList>
    </citation>
    <scope>NUCLEOTIDE SEQUENCE</scope>
    <source>
        <strain evidence="12">DSM 22415</strain>
    </source>
</reference>
<keyword evidence="4 9" id="KW-0479">Metal-binding</keyword>
<dbReference type="EMBL" id="BPQI01000077">
    <property type="protein sequence ID" value="GJD56916.1"/>
    <property type="molecule type" value="Genomic_DNA"/>
</dbReference>
<comment type="cofactor">
    <cofactor evidence="9">
        <name>Cu cation</name>
        <dbReference type="ChEBI" id="CHEBI:23378"/>
    </cofactor>
    <text evidence="9">Binds 1 copper ion per subunit.</text>
</comment>
<accession>A0A564G307</accession>